<name>A0A8J3FAB5_9ACTN</name>
<keyword evidence="1" id="KW-0732">Signal</keyword>
<dbReference type="SUPFAM" id="SSF49695">
    <property type="entry name" value="gamma-Crystallin-like"/>
    <property type="match status" value="1"/>
</dbReference>
<dbReference type="AlphaFoldDB" id="A0A8J3FAB5"/>
<evidence type="ECO:0000313" key="3">
    <source>
        <dbReference type="Proteomes" id="UP000649739"/>
    </source>
</evidence>
<protein>
    <submittedName>
        <fullName evidence="2">Uncharacterized protein</fullName>
    </submittedName>
</protein>
<dbReference type="Proteomes" id="UP000649739">
    <property type="component" value="Unassembled WGS sequence"/>
</dbReference>
<reference evidence="2" key="1">
    <citation type="journal article" date="2014" name="Int. J. Syst. Evol. Microbiol.">
        <title>Complete genome sequence of Corynebacterium casei LMG S-19264T (=DSM 44701T), isolated from a smear-ripened cheese.</title>
        <authorList>
            <consortium name="US DOE Joint Genome Institute (JGI-PGF)"/>
            <person name="Walter F."/>
            <person name="Albersmeier A."/>
            <person name="Kalinowski J."/>
            <person name="Ruckert C."/>
        </authorList>
    </citation>
    <scope>NUCLEOTIDE SEQUENCE</scope>
    <source>
        <strain evidence="2">JCM 3090</strain>
    </source>
</reference>
<dbReference type="EMBL" id="BMQB01000007">
    <property type="protein sequence ID" value="GGK00277.1"/>
    <property type="molecule type" value="Genomic_DNA"/>
</dbReference>
<dbReference type="RefSeq" id="WP_189171037.1">
    <property type="nucleotide sequence ID" value="NZ_BMQB01000007.1"/>
</dbReference>
<comment type="caution">
    <text evidence="2">The sequence shown here is derived from an EMBL/GenBank/DDBJ whole genome shotgun (WGS) entry which is preliminary data.</text>
</comment>
<reference evidence="2" key="2">
    <citation type="submission" date="2020-09" db="EMBL/GenBank/DDBJ databases">
        <authorList>
            <person name="Sun Q."/>
            <person name="Ohkuma M."/>
        </authorList>
    </citation>
    <scope>NUCLEOTIDE SEQUENCE</scope>
    <source>
        <strain evidence="2">JCM 3090</strain>
    </source>
</reference>
<feature type="signal peptide" evidence="1">
    <location>
        <begin position="1"/>
        <end position="29"/>
    </location>
</feature>
<gene>
    <name evidence="2" type="ORF">GCM10010123_32730</name>
</gene>
<evidence type="ECO:0000256" key="1">
    <source>
        <dbReference type="SAM" id="SignalP"/>
    </source>
</evidence>
<evidence type="ECO:0000313" key="2">
    <source>
        <dbReference type="EMBL" id="GGK00277.1"/>
    </source>
</evidence>
<dbReference type="InterPro" id="IPR011024">
    <property type="entry name" value="G_crystallin-like"/>
</dbReference>
<sequence>MKNIRSTVRGLLLCTTGLAVLAVPTAVAAAPPATGTPVTDGTRAGAPRGAPAALARAIVHKTPRVGFTVDGVAGKGSQISRYDGRALYFIAHPAANGRAARLEGFTSLRVFKAKTARIDAAARKRSARVAFGVQRAAATSGTPAAALPALTTDRSWFHEHGNFGGNRFAVRVGTAVNDLTRFDMSCVLWWCTSWNDQLSSVAANGWNGTFLYEHIYYQGSALYLPPGYLAPNLGYWGWNDRTSSIWVRA</sequence>
<feature type="chain" id="PRO_5039466158" evidence="1">
    <location>
        <begin position="30"/>
        <end position="249"/>
    </location>
</feature>
<keyword evidence="3" id="KW-1185">Reference proteome</keyword>
<organism evidence="2 3">
    <name type="scientific">Pilimelia anulata</name>
    <dbReference type="NCBI Taxonomy" id="53371"/>
    <lineage>
        <taxon>Bacteria</taxon>
        <taxon>Bacillati</taxon>
        <taxon>Actinomycetota</taxon>
        <taxon>Actinomycetes</taxon>
        <taxon>Micromonosporales</taxon>
        <taxon>Micromonosporaceae</taxon>
        <taxon>Pilimelia</taxon>
    </lineage>
</organism>
<proteinExistence type="predicted"/>
<accession>A0A8J3FAB5</accession>
<dbReference type="Gene3D" id="2.60.20.10">
    <property type="entry name" value="Crystallins"/>
    <property type="match status" value="1"/>
</dbReference>